<feature type="transmembrane region" description="Helical" evidence="1">
    <location>
        <begin position="228"/>
        <end position="250"/>
    </location>
</feature>
<reference evidence="3" key="1">
    <citation type="submission" date="2016-10" db="EMBL/GenBank/DDBJ databases">
        <authorList>
            <person name="Varghese N."/>
            <person name="Submissions S."/>
        </authorList>
    </citation>
    <scope>NUCLEOTIDE SEQUENCE [LARGE SCALE GENOMIC DNA]</scope>
    <source>
        <strain evidence="3">Z-7934</strain>
    </source>
</reference>
<proteinExistence type="predicted"/>
<dbReference type="OrthoDB" id="1795989at2"/>
<keyword evidence="1" id="KW-1133">Transmembrane helix</keyword>
<sequence length="256" mass="29205">MTSMIHNIGSGQMTYLHLKDKLYHYGNAFTHLMILQLLGYFFSVNSRTSGSMGMGSSVSFYMGHITLVPIYLFTMIWLVVQGLKLAEEKNHEYYMVSTNKVAFYSDILLIGIYGVVGSVTLLFSGFLIQAFAMLYYEHVYLHDSFQRIGVFQHGSYMISTLLYLNIAGGMAYLLGSLKSRFKRQFFLGVVVSILLLFSIGWVLTLYRGVGYVINIQEIVQFYTQEYRVMVWLIKSIGTLGIVYGASYLTLRNREVS</sequence>
<gene>
    <name evidence="2" type="ORF">SAMN05192551_1054</name>
</gene>
<dbReference type="EMBL" id="FOQA01000005">
    <property type="protein sequence ID" value="SFH98320.1"/>
    <property type="molecule type" value="Genomic_DNA"/>
</dbReference>
<keyword evidence="3" id="KW-1185">Reference proteome</keyword>
<dbReference type="AlphaFoldDB" id="A0A1I3EHK1"/>
<name>A0A1I3EHK1_9FIRM</name>
<evidence type="ECO:0000256" key="1">
    <source>
        <dbReference type="SAM" id="Phobius"/>
    </source>
</evidence>
<protein>
    <submittedName>
        <fullName evidence="2">Uncharacterized protein</fullName>
    </submittedName>
</protein>
<feature type="transmembrane region" description="Helical" evidence="1">
    <location>
        <begin position="62"/>
        <end position="86"/>
    </location>
</feature>
<accession>A0A1I3EHK1</accession>
<dbReference type="STRING" id="69895.SAMN05192551_1054"/>
<feature type="transmembrane region" description="Helical" evidence="1">
    <location>
        <begin position="22"/>
        <end position="42"/>
    </location>
</feature>
<keyword evidence="1" id="KW-0472">Membrane</keyword>
<feature type="transmembrane region" description="Helical" evidence="1">
    <location>
        <begin position="107"/>
        <end position="136"/>
    </location>
</feature>
<feature type="transmembrane region" description="Helical" evidence="1">
    <location>
        <begin position="186"/>
        <end position="208"/>
    </location>
</feature>
<evidence type="ECO:0000313" key="3">
    <source>
        <dbReference type="Proteomes" id="UP000199287"/>
    </source>
</evidence>
<keyword evidence="1" id="KW-0812">Transmembrane</keyword>
<organism evidence="2 3">
    <name type="scientific">Tindallia magadiensis</name>
    <dbReference type="NCBI Taxonomy" id="69895"/>
    <lineage>
        <taxon>Bacteria</taxon>
        <taxon>Bacillati</taxon>
        <taxon>Bacillota</taxon>
        <taxon>Clostridia</taxon>
        <taxon>Peptostreptococcales</taxon>
        <taxon>Tindalliaceae</taxon>
        <taxon>Tindallia</taxon>
    </lineage>
</organism>
<feature type="transmembrane region" description="Helical" evidence="1">
    <location>
        <begin position="156"/>
        <end position="174"/>
    </location>
</feature>
<dbReference type="Proteomes" id="UP000199287">
    <property type="component" value="Unassembled WGS sequence"/>
</dbReference>
<evidence type="ECO:0000313" key="2">
    <source>
        <dbReference type="EMBL" id="SFH98320.1"/>
    </source>
</evidence>
<dbReference type="RefSeq" id="WP_093371860.1">
    <property type="nucleotide sequence ID" value="NZ_FOQA01000005.1"/>
</dbReference>